<dbReference type="Proteomes" id="UP000077177">
    <property type="component" value="Chromosome"/>
</dbReference>
<accession>A0A172U368</accession>
<dbReference type="KEGG" id="fla:SY85_18975"/>
<dbReference type="AlphaFoldDB" id="A0A172U368"/>
<gene>
    <name evidence="1" type="ORF">SY85_18975</name>
</gene>
<dbReference type="SUPFAM" id="SSF56935">
    <property type="entry name" value="Porins"/>
    <property type="match status" value="1"/>
</dbReference>
<keyword evidence="2" id="KW-1185">Reference proteome</keyword>
<dbReference type="Pfam" id="PF07396">
    <property type="entry name" value="Porin_O_P"/>
    <property type="match status" value="1"/>
</dbReference>
<evidence type="ECO:0008006" key="3">
    <source>
        <dbReference type="Google" id="ProtNLM"/>
    </source>
</evidence>
<dbReference type="InterPro" id="IPR010870">
    <property type="entry name" value="Porin_O/P"/>
</dbReference>
<organism evidence="1 2">
    <name type="scientific">Flavisolibacter tropicus</name>
    <dbReference type="NCBI Taxonomy" id="1492898"/>
    <lineage>
        <taxon>Bacteria</taxon>
        <taxon>Pseudomonadati</taxon>
        <taxon>Bacteroidota</taxon>
        <taxon>Chitinophagia</taxon>
        <taxon>Chitinophagales</taxon>
        <taxon>Chitinophagaceae</taxon>
        <taxon>Flavisolibacter</taxon>
    </lineage>
</organism>
<evidence type="ECO:0000313" key="2">
    <source>
        <dbReference type="Proteomes" id="UP000077177"/>
    </source>
</evidence>
<sequence length="420" mass="47927">MFKADVFAQRYLSDYDSTLFIKDTLRPLAKRFNNISFSGYIQPQFQVAQKKGTQTYEGGNFQEFADSRFMLRRARVKLDYAMPGKQGDFPAALFTFQIEATERDVNIRDVFVRVYEPTKHNASLTAGLFARPFGYEVNLSSSYRETPERGRMSQILMPSERDLGAMVSYESQKPERKQFQVKYDIGLFNGQGKSGPAEFDSYKDLISRLTIKPVTFSKHYTISGGLSFLHGGWVQTTKYRYEMGFKDGSDMFLIDSNTENLGGKAPCEYYGADMQLAYKHAWGKTEIRGEYWAGKQPGTATTTVNPGTVPTGPTYIRHFDGAFFYFLQNIINEKWEIMAKYDWYDPNTDVAGNSIGKAGTNMTAADVRYDTWGFGATHYFNANLKVLAYYSLAKNETTQLAGFTDDIKDNVFTFRIQMRF</sequence>
<dbReference type="Gene3D" id="2.40.160.10">
    <property type="entry name" value="Porin"/>
    <property type="match status" value="1"/>
</dbReference>
<reference evidence="1 2" key="2">
    <citation type="journal article" date="2016" name="Int. J. Syst. Evol. Microbiol.">
        <title>Flavisolibacter tropicus sp. nov., isolated from tropical soil.</title>
        <authorList>
            <person name="Lee J.J."/>
            <person name="Kang M.S."/>
            <person name="Kim G.S."/>
            <person name="Lee C.S."/>
            <person name="Lim S."/>
            <person name="Lee J."/>
            <person name="Roh S.H."/>
            <person name="Kang H."/>
            <person name="Ha J.M."/>
            <person name="Bae S."/>
            <person name="Jung H.Y."/>
            <person name="Kim M.K."/>
        </authorList>
    </citation>
    <scope>NUCLEOTIDE SEQUENCE [LARGE SCALE GENOMIC DNA]</scope>
    <source>
        <strain evidence="1 2">LCS9</strain>
    </source>
</reference>
<name>A0A172U368_9BACT</name>
<proteinExistence type="predicted"/>
<dbReference type="STRING" id="1492898.SY85_18975"/>
<dbReference type="EMBL" id="CP011390">
    <property type="protein sequence ID" value="ANE53608.1"/>
    <property type="molecule type" value="Genomic_DNA"/>
</dbReference>
<dbReference type="PATRIC" id="fig|1492898.3.peg.4127"/>
<protein>
    <recommendedName>
        <fullName evidence="3">Porin</fullName>
    </recommendedName>
</protein>
<evidence type="ECO:0000313" key="1">
    <source>
        <dbReference type="EMBL" id="ANE53608.1"/>
    </source>
</evidence>
<dbReference type="InterPro" id="IPR023614">
    <property type="entry name" value="Porin_dom_sf"/>
</dbReference>
<reference evidence="2" key="1">
    <citation type="submission" date="2015-01" db="EMBL/GenBank/DDBJ databases">
        <title>Flavisolibacter sp./LCS9/ whole genome sequencing.</title>
        <authorList>
            <person name="Kim M.K."/>
            <person name="Srinivasan S."/>
            <person name="Lee J.-J."/>
        </authorList>
    </citation>
    <scope>NUCLEOTIDE SEQUENCE [LARGE SCALE GENOMIC DNA]</scope>
    <source>
        <strain evidence="2">LCS9</strain>
    </source>
</reference>